<dbReference type="EMBL" id="JAJA02000001">
    <property type="protein sequence ID" value="KWS05909.1"/>
    <property type="molecule type" value="Genomic_DNA"/>
</dbReference>
<organism evidence="2 3">
    <name type="scientific">Lysobacter capsici AZ78</name>
    <dbReference type="NCBI Taxonomy" id="1444315"/>
    <lineage>
        <taxon>Bacteria</taxon>
        <taxon>Pseudomonadati</taxon>
        <taxon>Pseudomonadota</taxon>
        <taxon>Gammaproteobacteria</taxon>
        <taxon>Lysobacterales</taxon>
        <taxon>Lysobacteraceae</taxon>
        <taxon>Lysobacter</taxon>
    </lineage>
</organism>
<comment type="caution">
    <text evidence="2">The sequence shown here is derived from an EMBL/GenBank/DDBJ whole genome shotgun (WGS) entry which is preliminary data.</text>
</comment>
<keyword evidence="3" id="KW-1185">Reference proteome</keyword>
<protein>
    <submittedName>
        <fullName evidence="2">Uncharacterized protein</fullName>
    </submittedName>
</protein>
<proteinExistence type="predicted"/>
<evidence type="ECO:0000313" key="3">
    <source>
        <dbReference type="Proteomes" id="UP000023435"/>
    </source>
</evidence>
<name>A0A108UB71_9GAMM</name>
<feature type="region of interest" description="Disordered" evidence="1">
    <location>
        <begin position="1"/>
        <end position="37"/>
    </location>
</feature>
<dbReference type="Proteomes" id="UP000023435">
    <property type="component" value="Unassembled WGS sequence"/>
</dbReference>
<gene>
    <name evidence="2" type="ORF">AZ78_3463</name>
</gene>
<evidence type="ECO:0000313" key="2">
    <source>
        <dbReference type="EMBL" id="KWS05909.1"/>
    </source>
</evidence>
<dbReference type="AlphaFoldDB" id="A0A108UB71"/>
<evidence type="ECO:0000256" key="1">
    <source>
        <dbReference type="SAM" id="MobiDB-lite"/>
    </source>
</evidence>
<accession>A0A108UB71</accession>
<reference evidence="2 3" key="1">
    <citation type="journal article" date="2014" name="Genome Announc.">
        <title>Draft Genome Sequence of Lysobacter capsici AZ78, a Bacterium Antagonistic to Plant-Pathogenic Oomycetes.</title>
        <authorList>
            <person name="Puopolo G."/>
            <person name="Sonego P."/>
            <person name="Engelen K."/>
            <person name="Pertot I."/>
        </authorList>
    </citation>
    <scope>NUCLEOTIDE SEQUENCE [LARGE SCALE GENOMIC DNA]</scope>
    <source>
        <strain evidence="2 3">AZ78</strain>
    </source>
</reference>
<sequence>MSSLIATRDANGKIVIQHSDPSDDAAPATQHGELPRE</sequence>